<feature type="non-terminal residue" evidence="3">
    <location>
        <position position="1"/>
    </location>
</feature>
<sequence>FPNLRRLSNSKHKGKAQKLGDFLGQDQNQKKKKSQRRQQSLAQKMLPLMIIPFMISTALIPIMLFVIKLLFVKAVFVAKIAVTLGVISFFKRKSNNGGVYNYNAWKMR</sequence>
<keyword evidence="2" id="KW-1133">Transmembrane helix</keyword>
<dbReference type="InterPro" id="IPR012464">
    <property type="entry name" value="DUF1676"/>
</dbReference>
<dbReference type="Proteomes" id="UP001431783">
    <property type="component" value="Unassembled WGS sequence"/>
</dbReference>
<dbReference type="Pfam" id="PF07898">
    <property type="entry name" value="DUF1676"/>
    <property type="match status" value="1"/>
</dbReference>
<organism evidence="3 4">
    <name type="scientific">Henosepilachna vigintioctopunctata</name>
    <dbReference type="NCBI Taxonomy" id="420089"/>
    <lineage>
        <taxon>Eukaryota</taxon>
        <taxon>Metazoa</taxon>
        <taxon>Ecdysozoa</taxon>
        <taxon>Arthropoda</taxon>
        <taxon>Hexapoda</taxon>
        <taxon>Insecta</taxon>
        <taxon>Pterygota</taxon>
        <taxon>Neoptera</taxon>
        <taxon>Endopterygota</taxon>
        <taxon>Coleoptera</taxon>
        <taxon>Polyphaga</taxon>
        <taxon>Cucujiformia</taxon>
        <taxon>Coccinelloidea</taxon>
        <taxon>Coccinellidae</taxon>
        <taxon>Epilachninae</taxon>
        <taxon>Epilachnini</taxon>
        <taxon>Henosepilachna</taxon>
    </lineage>
</organism>
<feature type="transmembrane region" description="Helical" evidence="2">
    <location>
        <begin position="70"/>
        <end position="90"/>
    </location>
</feature>
<keyword evidence="4" id="KW-1185">Reference proteome</keyword>
<dbReference type="EMBL" id="JARQZJ010000094">
    <property type="protein sequence ID" value="KAK9884987.1"/>
    <property type="molecule type" value="Genomic_DNA"/>
</dbReference>
<dbReference type="AlphaFoldDB" id="A0AAW1UY98"/>
<evidence type="ECO:0000256" key="2">
    <source>
        <dbReference type="SAM" id="Phobius"/>
    </source>
</evidence>
<accession>A0AAW1UY98</accession>
<gene>
    <name evidence="3" type="ORF">WA026_009218</name>
</gene>
<feature type="region of interest" description="Disordered" evidence="1">
    <location>
        <begin position="1"/>
        <end position="38"/>
    </location>
</feature>
<name>A0AAW1UY98_9CUCU</name>
<keyword evidence="2" id="KW-0472">Membrane</keyword>
<evidence type="ECO:0000313" key="3">
    <source>
        <dbReference type="EMBL" id="KAK9884987.1"/>
    </source>
</evidence>
<keyword evidence="2" id="KW-0812">Transmembrane</keyword>
<protein>
    <submittedName>
        <fullName evidence="3">Uncharacterized protein</fullName>
    </submittedName>
</protein>
<proteinExistence type="predicted"/>
<evidence type="ECO:0000313" key="4">
    <source>
        <dbReference type="Proteomes" id="UP001431783"/>
    </source>
</evidence>
<reference evidence="3 4" key="1">
    <citation type="submission" date="2023-03" db="EMBL/GenBank/DDBJ databases">
        <title>Genome insight into feeding habits of ladybird beetles.</title>
        <authorList>
            <person name="Li H.-S."/>
            <person name="Huang Y.-H."/>
            <person name="Pang H."/>
        </authorList>
    </citation>
    <scope>NUCLEOTIDE SEQUENCE [LARGE SCALE GENOMIC DNA]</scope>
    <source>
        <strain evidence="3">SYSU_2023b</strain>
        <tissue evidence="3">Whole body</tissue>
    </source>
</reference>
<feature type="transmembrane region" description="Helical" evidence="2">
    <location>
        <begin position="45"/>
        <end position="64"/>
    </location>
</feature>
<evidence type="ECO:0000256" key="1">
    <source>
        <dbReference type="SAM" id="MobiDB-lite"/>
    </source>
</evidence>
<comment type="caution">
    <text evidence="3">The sequence shown here is derived from an EMBL/GenBank/DDBJ whole genome shotgun (WGS) entry which is preliminary data.</text>
</comment>